<evidence type="ECO:0000259" key="16">
    <source>
        <dbReference type="PROSITE" id="PS50110"/>
    </source>
</evidence>
<feature type="chain" id="PRO_5018016052" description="histidine kinase" evidence="14">
    <location>
        <begin position="21"/>
        <end position="748"/>
    </location>
</feature>
<dbReference type="InterPro" id="IPR004358">
    <property type="entry name" value="Sig_transdc_His_kin-like_C"/>
</dbReference>
<dbReference type="SMART" id="SM00388">
    <property type="entry name" value="HisKA"/>
    <property type="match status" value="1"/>
</dbReference>
<keyword evidence="5" id="KW-0808">Transferase</keyword>
<comment type="subcellular location">
    <subcellularLocation>
        <location evidence="2">Membrane</location>
    </subcellularLocation>
</comment>
<evidence type="ECO:0000256" key="12">
    <source>
        <dbReference type="ARBA" id="ARBA00023136"/>
    </source>
</evidence>
<dbReference type="GO" id="GO:0005524">
    <property type="term" value="F:ATP binding"/>
    <property type="evidence" value="ECO:0007669"/>
    <property type="project" value="UniProtKB-KW"/>
</dbReference>
<evidence type="ECO:0000256" key="7">
    <source>
        <dbReference type="ARBA" id="ARBA00022741"/>
    </source>
</evidence>
<dbReference type="InterPro" id="IPR005467">
    <property type="entry name" value="His_kinase_dom"/>
</dbReference>
<dbReference type="GO" id="GO:0016020">
    <property type="term" value="C:membrane"/>
    <property type="evidence" value="ECO:0007669"/>
    <property type="project" value="UniProtKB-SubCell"/>
</dbReference>
<proteinExistence type="predicted"/>
<evidence type="ECO:0000256" key="4">
    <source>
        <dbReference type="ARBA" id="ARBA00022553"/>
    </source>
</evidence>
<dbReference type="Pfam" id="PF09084">
    <property type="entry name" value="NMT1"/>
    <property type="match status" value="1"/>
</dbReference>
<keyword evidence="8" id="KW-0418">Kinase</keyword>
<dbReference type="CDD" id="cd17546">
    <property type="entry name" value="REC_hyHK_CKI1_RcsC-like"/>
    <property type="match status" value="1"/>
</dbReference>
<evidence type="ECO:0000256" key="3">
    <source>
        <dbReference type="ARBA" id="ARBA00012438"/>
    </source>
</evidence>
<feature type="signal peptide" evidence="14">
    <location>
        <begin position="1"/>
        <end position="20"/>
    </location>
</feature>
<dbReference type="Gene3D" id="1.10.287.130">
    <property type="match status" value="1"/>
</dbReference>
<dbReference type="SUPFAM" id="SSF55874">
    <property type="entry name" value="ATPase domain of HSP90 chaperone/DNA topoisomerase II/histidine kinase"/>
    <property type="match status" value="1"/>
</dbReference>
<dbReference type="Gene3D" id="3.40.190.10">
    <property type="entry name" value="Periplasmic binding protein-like II"/>
    <property type="match status" value="2"/>
</dbReference>
<dbReference type="Pfam" id="PF02518">
    <property type="entry name" value="HATPase_c"/>
    <property type="match status" value="1"/>
</dbReference>
<dbReference type="PROSITE" id="PS50110">
    <property type="entry name" value="RESPONSE_REGULATORY"/>
    <property type="match status" value="1"/>
</dbReference>
<sequence length="748" mass="84013">MLRSLLVLLCWVSATSATLAQEQVVLQLKWFHQYQFAGYYMALEKGFYAEAGFDVEIRERDPATNVVDDVLQKRADFGIADSSIVLQRLLGKPVVIASTVFQTSPLVFLTLRESNITSPYEMRGKRIMFQRSVDDASLIALLEMFELNSDDYQYIKHTFDDWALLDPEVDVMSAYRSNQVFKYAARDQAVNIIDPASYGIDFYGDLIFTTEGRVKSNLAQVQAFVDASIKGWEYAFDNQDETIRVIQSKYQPQIALQVMEQEARIMRQIVKPDLVSIGTFYPQRLEKIAQVYRGLGMAPVESKIDGLILNEYAQKALAFDSRLVYIISAVLALVLAYTVFQWRFNTRLKQTVNAQTKQLSAVNNELVTQNYRLIEATELAQEANQAKSQFLANMSHEIRTPMNGVLGCLQLLNQMPQSDKAKSLIKSAIHSSESLLYIINDILDFSKIEAGKLELEAIPFDLDDLIASIQSSIEMEANKKSIQFSVDYGQMYQKNWIGDPIRIKQILLNLCSNAVKFTHEGSVELRADVNTDGALVLAVQDTGIGMDEAYRLKLFQRFEQAERTTTRNYGGTGLGLAITQSLVALMQGRINVESELGHGSIFTVVLPLDSAGEVEEKTETQSQVPNLVGMHILLAEDNEINQLVFQSMIEQTQATLSIANNGFEALQCAKQGNVDLIFMDIQMPVMDGVEACQSIRALNINVPVVALTANVMEADINRYKASGFDLHMGKPVDMHALYQCCMQFRPEQ</sequence>
<dbReference type="InterPro" id="IPR003661">
    <property type="entry name" value="HisK_dim/P_dom"/>
</dbReference>
<accession>A0A3N5YLB3</accession>
<dbReference type="Gene3D" id="3.30.565.10">
    <property type="entry name" value="Histidine kinase-like ATPase, C-terminal domain"/>
    <property type="match status" value="1"/>
</dbReference>
<evidence type="ECO:0000256" key="11">
    <source>
        <dbReference type="ARBA" id="ARBA00023012"/>
    </source>
</evidence>
<evidence type="ECO:0000256" key="9">
    <source>
        <dbReference type="ARBA" id="ARBA00022840"/>
    </source>
</evidence>
<keyword evidence="11" id="KW-0902">Two-component regulatory system</keyword>
<gene>
    <name evidence="17" type="ORF">DRW07_13700</name>
</gene>
<dbReference type="SMART" id="SM00448">
    <property type="entry name" value="REC"/>
    <property type="match status" value="1"/>
</dbReference>
<dbReference type="GO" id="GO:0000155">
    <property type="term" value="F:phosphorelay sensor kinase activity"/>
    <property type="evidence" value="ECO:0007669"/>
    <property type="project" value="InterPro"/>
</dbReference>
<dbReference type="InterPro" id="IPR036097">
    <property type="entry name" value="HisK_dim/P_sf"/>
</dbReference>
<evidence type="ECO:0000256" key="8">
    <source>
        <dbReference type="ARBA" id="ARBA00022777"/>
    </source>
</evidence>
<dbReference type="SUPFAM" id="SSF53850">
    <property type="entry name" value="Periplasmic binding protein-like II"/>
    <property type="match status" value="1"/>
</dbReference>
<keyword evidence="14" id="KW-0732">Signal</keyword>
<dbReference type="SMART" id="SM00387">
    <property type="entry name" value="HATPase_c"/>
    <property type="match status" value="1"/>
</dbReference>
<dbReference type="PANTHER" id="PTHR43047">
    <property type="entry name" value="TWO-COMPONENT HISTIDINE PROTEIN KINASE"/>
    <property type="match status" value="1"/>
</dbReference>
<protein>
    <recommendedName>
        <fullName evidence="3">histidine kinase</fullName>
        <ecNumber evidence="3">2.7.13.3</ecNumber>
    </recommendedName>
</protein>
<dbReference type="CDD" id="cd00082">
    <property type="entry name" value="HisKA"/>
    <property type="match status" value="1"/>
</dbReference>
<evidence type="ECO:0000259" key="15">
    <source>
        <dbReference type="PROSITE" id="PS50109"/>
    </source>
</evidence>
<dbReference type="SUPFAM" id="SSF52172">
    <property type="entry name" value="CheY-like"/>
    <property type="match status" value="1"/>
</dbReference>
<dbReference type="SUPFAM" id="SSF47384">
    <property type="entry name" value="Homodimeric domain of signal transducing histidine kinase"/>
    <property type="match status" value="1"/>
</dbReference>
<dbReference type="PRINTS" id="PR00344">
    <property type="entry name" value="BCTRLSENSOR"/>
</dbReference>
<comment type="catalytic activity">
    <reaction evidence="1">
        <text>ATP + protein L-histidine = ADP + protein N-phospho-L-histidine.</text>
        <dbReference type="EC" id="2.7.13.3"/>
    </reaction>
</comment>
<dbReference type="InterPro" id="IPR001789">
    <property type="entry name" value="Sig_transdc_resp-reg_receiver"/>
</dbReference>
<dbReference type="PROSITE" id="PS50109">
    <property type="entry name" value="HIS_KIN"/>
    <property type="match status" value="1"/>
</dbReference>
<evidence type="ECO:0000256" key="14">
    <source>
        <dbReference type="SAM" id="SignalP"/>
    </source>
</evidence>
<dbReference type="FunFam" id="3.30.565.10:FF:000010">
    <property type="entry name" value="Sensor histidine kinase RcsC"/>
    <property type="match status" value="1"/>
</dbReference>
<evidence type="ECO:0000256" key="6">
    <source>
        <dbReference type="ARBA" id="ARBA00022692"/>
    </source>
</evidence>
<reference evidence="17 18" key="1">
    <citation type="submission" date="2018-11" db="EMBL/GenBank/DDBJ databases">
        <authorList>
            <person name="Ye M.-Q."/>
            <person name="Du Z.-J."/>
        </authorList>
    </citation>
    <scope>NUCLEOTIDE SEQUENCE [LARGE SCALE GENOMIC DNA]</scope>
    <source>
        <strain evidence="17 18">U0105</strain>
    </source>
</reference>
<keyword evidence="4 13" id="KW-0597">Phosphoprotein</keyword>
<dbReference type="InterPro" id="IPR011006">
    <property type="entry name" value="CheY-like_superfamily"/>
</dbReference>
<keyword evidence="12" id="KW-0472">Membrane</keyword>
<keyword evidence="7" id="KW-0547">Nucleotide-binding</keyword>
<evidence type="ECO:0000313" key="18">
    <source>
        <dbReference type="Proteomes" id="UP000275281"/>
    </source>
</evidence>
<keyword evidence="18" id="KW-1185">Reference proteome</keyword>
<evidence type="ECO:0000256" key="13">
    <source>
        <dbReference type="PROSITE-ProRule" id="PRU00169"/>
    </source>
</evidence>
<dbReference type="CDD" id="cd16922">
    <property type="entry name" value="HATPase_EvgS-ArcB-TorS-like"/>
    <property type="match status" value="1"/>
</dbReference>
<keyword evidence="10" id="KW-1133">Transmembrane helix</keyword>
<dbReference type="OrthoDB" id="9810730at2"/>
<dbReference type="RefSeq" id="WP_124028492.1">
    <property type="nucleotide sequence ID" value="NZ_JBHRSN010000007.1"/>
</dbReference>
<dbReference type="FunFam" id="1.10.287.130:FF:000004">
    <property type="entry name" value="Ethylene receptor 1"/>
    <property type="match status" value="1"/>
</dbReference>
<feature type="domain" description="Histidine kinase" evidence="15">
    <location>
        <begin position="393"/>
        <end position="610"/>
    </location>
</feature>
<dbReference type="EC" id="2.7.13.3" evidence="3"/>
<evidence type="ECO:0000313" key="17">
    <source>
        <dbReference type="EMBL" id="RPJ65861.1"/>
    </source>
</evidence>
<organism evidence="17 18">
    <name type="scientific">Alteromonas sediminis</name>
    <dbReference type="NCBI Taxonomy" id="2259342"/>
    <lineage>
        <taxon>Bacteria</taxon>
        <taxon>Pseudomonadati</taxon>
        <taxon>Pseudomonadota</taxon>
        <taxon>Gammaproteobacteria</taxon>
        <taxon>Alteromonadales</taxon>
        <taxon>Alteromonadaceae</taxon>
        <taxon>Alteromonas/Salinimonas group</taxon>
        <taxon>Alteromonas</taxon>
    </lineage>
</organism>
<dbReference type="Pfam" id="PF00072">
    <property type="entry name" value="Response_reg"/>
    <property type="match status" value="1"/>
</dbReference>
<dbReference type="Pfam" id="PF00512">
    <property type="entry name" value="HisKA"/>
    <property type="match status" value="1"/>
</dbReference>
<keyword evidence="9" id="KW-0067">ATP-binding</keyword>
<dbReference type="AlphaFoldDB" id="A0A3N5YLB3"/>
<dbReference type="Gene3D" id="3.40.50.2300">
    <property type="match status" value="1"/>
</dbReference>
<comment type="caution">
    <text evidence="17">The sequence shown here is derived from an EMBL/GenBank/DDBJ whole genome shotgun (WGS) entry which is preliminary data.</text>
</comment>
<dbReference type="PANTHER" id="PTHR43047:SF64">
    <property type="entry name" value="HISTIDINE KINASE CONTAINING CHEY-HOMOLOGOUS RECEIVER DOMAIN AND PAS DOMAIN-RELATED"/>
    <property type="match status" value="1"/>
</dbReference>
<feature type="domain" description="Response regulatory" evidence="16">
    <location>
        <begin position="631"/>
        <end position="745"/>
    </location>
</feature>
<evidence type="ECO:0000256" key="5">
    <source>
        <dbReference type="ARBA" id="ARBA00022679"/>
    </source>
</evidence>
<name>A0A3N5YLB3_9ALTE</name>
<dbReference type="InterPro" id="IPR003594">
    <property type="entry name" value="HATPase_dom"/>
</dbReference>
<dbReference type="InterPro" id="IPR015168">
    <property type="entry name" value="SsuA/THI5"/>
</dbReference>
<dbReference type="Proteomes" id="UP000275281">
    <property type="component" value="Unassembled WGS sequence"/>
</dbReference>
<evidence type="ECO:0000256" key="1">
    <source>
        <dbReference type="ARBA" id="ARBA00000085"/>
    </source>
</evidence>
<feature type="modified residue" description="4-aspartylphosphate" evidence="13">
    <location>
        <position position="680"/>
    </location>
</feature>
<evidence type="ECO:0000256" key="2">
    <source>
        <dbReference type="ARBA" id="ARBA00004370"/>
    </source>
</evidence>
<dbReference type="EMBL" id="RPOK01000004">
    <property type="protein sequence ID" value="RPJ65861.1"/>
    <property type="molecule type" value="Genomic_DNA"/>
</dbReference>
<evidence type="ECO:0000256" key="10">
    <source>
        <dbReference type="ARBA" id="ARBA00022989"/>
    </source>
</evidence>
<dbReference type="InterPro" id="IPR036890">
    <property type="entry name" value="HATPase_C_sf"/>
</dbReference>
<keyword evidence="6" id="KW-0812">Transmembrane</keyword>